<evidence type="ECO:0000256" key="1">
    <source>
        <dbReference type="ARBA" id="ARBA00004651"/>
    </source>
</evidence>
<dbReference type="AlphaFoldDB" id="A0A3T0D575"/>
<evidence type="ECO:0000256" key="3">
    <source>
        <dbReference type="ARBA" id="ARBA00022448"/>
    </source>
</evidence>
<dbReference type="GO" id="GO:0005886">
    <property type="term" value="C:plasma membrane"/>
    <property type="evidence" value="ECO:0007669"/>
    <property type="project" value="UniProtKB-SubCell"/>
</dbReference>
<keyword evidence="6 8" id="KW-1133">Transmembrane helix</keyword>
<comment type="similarity">
    <text evidence="2">Belongs to the ABC-2 integral membrane protein family.</text>
</comment>
<dbReference type="PANTHER" id="PTHR30294">
    <property type="entry name" value="MEMBRANE COMPONENT OF ABC TRANSPORTER YHHJ-RELATED"/>
    <property type="match status" value="1"/>
</dbReference>
<feature type="transmembrane region" description="Helical" evidence="8">
    <location>
        <begin position="341"/>
        <end position="361"/>
    </location>
</feature>
<evidence type="ECO:0000313" key="10">
    <source>
        <dbReference type="EMBL" id="AZT90092.1"/>
    </source>
</evidence>
<evidence type="ECO:0000259" key="9">
    <source>
        <dbReference type="PROSITE" id="PS51012"/>
    </source>
</evidence>
<dbReference type="Proteomes" id="UP000282930">
    <property type="component" value="Chromosome"/>
</dbReference>
<organism evidence="10 11">
    <name type="scientific">Caldicellulosiruptor changbaiensis</name>
    <dbReference type="NCBI Taxonomy" id="1222016"/>
    <lineage>
        <taxon>Bacteria</taxon>
        <taxon>Bacillati</taxon>
        <taxon>Bacillota</taxon>
        <taxon>Bacillota incertae sedis</taxon>
        <taxon>Caldicellulosiruptorales</taxon>
        <taxon>Caldicellulosiruptoraceae</taxon>
        <taxon>Caldicellulosiruptor</taxon>
    </lineage>
</organism>
<feature type="domain" description="ABC transmembrane type-2" evidence="9">
    <location>
        <begin position="134"/>
        <end position="367"/>
    </location>
</feature>
<reference evidence="10 11" key="1">
    <citation type="submission" date="2018-12" db="EMBL/GenBank/DDBJ databases">
        <title>Genome sequence from the cellulolytic species, Caldicellulosiruptor changbaiensis.</title>
        <authorList>
            <person name="Blumer-Schuette S.E."/>
            <person name="Mendoza C."/>
        </authorList>
    </citation>
    <scope>NUCLEOTIDE SEQUENCE [LARGE SCALE GENOMIC DNA]</scope>
    <source>
        <strain evidence="10 11">CBS-Z</strain>
    </source>
</reference>
<keyword evidence="3" id="KW-0813">Transport</keyword>
<evidence type="ECO:0000256" key="6">
    <source>
        <dbReference type="ARBA" id="ARBA00022989"/>
    </source>
</evidence>
<feature type="transmembrane region" description="Helical" evidence="8">
    <location>
        <begin position="288"/>
        <end position="305"/>
    </location>
</feature>
<feature type="transmembrane region" description="Helical" evidence="8">
    <location>
        <begin position="25"/>
        <end position="45"/>
    </location>
</feature>
<evidence type="ECO:0000313" key="11">
    <source>
        <dbReference type="Proteomes" id="UP000282930"/>
    </source>
</evidence>
<dbReference type="InterPro" id="IPR047817">
    <property type="entry name" value="ABC2_TM_bact-type"/>
</dbReference>
<feature type="transmembrane region" description="Helical" evidence="8">
    <location>
        <begin position="224"/>
        <end position="248"/>
    </location>
</feature>
<feature type="transmembrane region" description="Helical" evidence="8">
    <location>
        <begin position="311"/>
        <end position="329"/>
    </location>
</feature>
<keyword evidence="4" id="KW-1003">Cell membrane</keyword>
<keyword evidence="7 8" id="KW-0472">Membrane</keyword>
<dbReference type="Gene3D" id="3.40.1710.10">
    <property type="entry name" value="abc type-2 transporter like domain"/>
    <property type="match status" value="1"/>
</dbReference>
<evidence type="ECO:0000256" key="7">
    <source>
        <dbReference type="ARBA" id="ARBA00023136"/>
    </source>
</evidence>
<dbReference type="PANTHER" id="PTHR30294:SF29">
    <property type="entry name" value="MULTIDRUG ABC TRANSPORTER PERMEASE YBHS-RELATED"/>
    <property type="match status" value="1"/>
</dbReference>
<evidence type="ECO:0000256" key="2">
    <source>
        <dbReference type="ARBA" id="ARBA00007783"/>
    </source>
</evidence>
<dbReference type="InterPro" id="IPR013525">
    <property type="entry name" value="ABC2_TM"/>
</dbReference>
<dbReference type="Pfam" id="PF12698">
    <property type="entry name" value="ABC2_membrane_3"/>
    <property type="match status" value="1"/>
</dbReference>
<dbReference type="RefSeq" id="WP_127351609.1">
    <property type="nucleotide sequence ID" value="NZ_CP034791.1"/>
</dbReference>
<comment type="subcellular location">
    <subcellularLocation>
        <location evidence="1">Cell membrane</location>
        <topology evidence="1">Multi-pass membrane protein</topology>
    </subcellularLocation>
</comment>
<dbReference type="PROSITE" id="PS51012">
    <property type="entry name" value="ABC_TM2"/>
    <property type="match status" value="1"/>
</dbReference>
<keyword evidence="5 8" id="KW-0812">Transmembrane</keyword>
<accession>A0A3T0D575</accession>
<feature type="transmembrane region" description="Helical" evidence="8">
    <location>
        <begin position="254"/>
        <end position="276"/>
    </location>
</feature>
<dbReference type="InterPro" id="IPR051449">
    <property type="entry name" value="ABC-2_transporter_component"/>
</dbReference>
<evidence type="ECO:0000256" key="4">
    <source>
        <dbReference type="ARBA" id="ARBA00022475"/>
    </source>
</evidence>
<feature type="transmembrane region" description="Helical" evidence="8">
    <location>
        <begin position="175"/>
        <end position="198"/>
    </location>
</feature>
<proteinExistence type="inferred from homology"/>
<evidence type="ECO:0000256" key="8">
    <source>
        <dbReference type="SAM" id="Phobius"/>
    </source>
</evidence>
<dbReference type="KEGG" id="ccha:ELD05_05220"/>
<evidence type="ECO:0000256" key="5">
    <source>
        <dbReference type="ARBA" id="ARBA00022692"/>
    </source>
</evidence>
<name>A0A3T0D575_9FIRM</name>
<protein>
    <submittedName>
        <fullName evidence="10">ABC transporter permease</fullName>
    </submittedName>
</protein>
<sequence>MNGFSIRRFVAIAKKEFIQIKRDKASFVLAFVAPFIMLMLFGYAVKMDVENVSIGILDMAKTQESRELIRKLQNTRYFKPTFFAQNQVEIESSLDSGKIKAALIIPSDFTKLLKQNKSPEVLFIVDGTDPTIAKTVFSSGILTMQNFAQKNYFVKPIVDVRTRVKYNPSMKSELFTIPGLMGLIMQNITIILTAFAIVREREKGTMEQLIVTPIKSIELILGKLVPYTFLGLGDFLVALLFGILWFKVPVRGNILLLFILGMEFVICALVIGMLISSVSKTQLQAMQLALLFLLPSVLLSGFMFPREAMPAVIRFVGNFVPLTYFLIILRGIVLKGVGIEYLWDEVLVLIFLGLVLLFISIKRFSKRLD</sequence>
<gene>
    <name evidence="10" type="ORF">ELD05_05220</name>
</gene>
<dbReference type="EMBL" id="CP034791">
    <property type="protein sequence ID" value="AZT90092.1"/>
    <property type="molecule type" value="Genomic_DNA"/>
</dbReference>
<keyword evidence="11" id="KW-1185">Reference proteome</keyword>
<dbReference type="GO" id="GO:0140359">
    <property type="term" value="F:ABC-type transporter activity"/>
    <property type="evidence" value="ECO:0007669"/>
    <property type="project" value="InterPro"/>
</dbReference>